<reference evidence="1 2" key="1">
    <citation type="journal article" date="2022" name="DNA Res.">
        <title>Chromosomal-level genome assembly of the orchid tree Bauhinia variegata (Leguminosae; Cercidoideae) supports the allotetraploid origin hypothesis of Bauhinia.</title>
        <authorList>
            <person name="Zhong Y."/>
            <person name="Chen Y."/>
            <person name="Zheng D."/>
            <person name="Pang J."/>
            <person name="Liu Y."/>
            <person name="Luo S."/>
            <person name="Meng S."/>
            <person name="Qian L."/>
            <person name="Wei D."/>
            <person name="Dai S."/>
            <person name="Zhou R."/>
        </authorList>
    </citation>
    <scope>NUCLEOTIDE SEQUENCE [LARGE SCALE GENOMIC DNA]</scope>
    <source>
        <strain evidence="1">BV-YZ2020</strain>
    </source>
</reference>
<comment type="caution">
    <text evidence="1">The sequence shown here is derived from an EMBL/GenBank/DDBJ whole genome shotgun (WGS) entry which is preliminary data.</text>
</comment>
<accession>A0ACB9ME15</accession>
<keyword evidence="2" id="KW-1185">Reference proteome</keyword>
<protein>
    <submittedName>
        <fullName evidence="1">Uncharacterized protein</fullName>
    </submittedName>
</protein>
<evidence type="ECO:0000313" key="1">
    <source>
        <dbReference type="EMBL" id="KAI4322035.1"/>
    </source>
</evidence>
<organism evidence="1 2">
    <name type="scientific">Bauhinia variegata</name>
    <name type="common">Purple orchid tree</name>
    <name type="synonym">Phanera variegata</name>
    <dbReference type="NCBI Taxonomy" id="167791"/>
    <lineage>
        <taxon>Eukaryota</taxon>
        <taxon>Viridiplantae</taxon>
        <taxon>Streptophyta</taxon>
        <taxon>Embryophyta</taxon>
        <taxon>Tracheophyta</taxon>
        <taxon>Spermatophyta</taxon>
        <taxon>Magnoliopsida</taxon>
        <taxon>eudicotyledons</taxon>
        <taxon>Gunneridae</taxon>
        <taxon>Pentapetalae</taxon>
        <taxon>rosids</taxon>
        <taxon>fabids</taxon>
        <taxon>Fabales</taxon>
        <taxon>Fabaceae</taxon>
        <taxon>Cercidoideae</taxon>
        <taxon>Cercideae</taxon>
        <taxon>Bauhiniinae</taxon>
        <taxon>Bauhinia</taxon>
    </lineage>
</organism>
<dbReference type="EMBL" id="CM039434">
    <property type="protein sequence ID" value="KAI4322035.1"/>
    <property type="molecule type" value="Genomic_DNA"/>
</dbReference>
<dbReference type="Proteomes" id="UP000828941">
    <property type="component" value="Chromosome 9"/>
</dbReference>
<gene>
    <name evidence="1" type="ORF">L6164_021762</name>
</gene>
<evidence type="ECO:0000313" key="2">
    <source>
        <dbReference type="Proteomes" id="UP000828941"/>
    </source>
</evidence>
<sequence>MAYMCADSGNLMEIAQQVIKQKQQREQQQQNHHQQQQHLLGINPLSFHPWNNAPSLGYGLPAADFSDLFQFGPGPDKSEPGFQFPYLDHHCTGLRFSDFAGDAAGTCAPAEFGLDEWMDSLMGGGDSTDGSNLPSACDAWHNNGDFGLYASMPITTFAVRLSPPSDLNQVIFSSSDCQLSLKPRQAQVPTTWTSPPSSSPPTLVKDPPNSPPPPPAATTTTTTTILRTDDTVRGCSSSLTEPEPTPPLLKALIECARLAEIEPDHAMKSLIQLKKSVSQHGDPTERVAFYFSEALGGRFSLETKEKNLAMLETTSEEFTLYYKALNDACPYSKFAHLTANQAILEATGGATKIHIVDFGIVQGVQWAALLQAFATRSTGKPTSIRITGIPAMTLGPSPGSLLWATGNRLSEFAKLLELDFEFKPILTPIHELDESSFGVELDEALAVNFMLQLFNLLDEPPIFQSLEPNFARDSPERLQLERILFGWRIATVIGSDPSGIVRERMEDKEQWRVLMESSGSESVNLGHYAISQAKILLWNYNYSSLYSLVESQPGFVSLAWNDVPLLTVSSWR</sequence>
<name>A0ACB9ME15_BAUVA</name>
<proteinExistence type="predicted"/>